<dbReference type="AlphaFoldDB" id="A0A2M9R7V5"/>
<evidence type="ECO:0000256" key="1">
    <source>
        <dbReference type="SAM" id="SignalP"/>
    </source>
</evidence>
<comment type="caution">
    <text evidence="2">The sequence shown here is derived from an EMBL/GenBank/DDBJ whole genome shotgun (WGS) entry which is preliminary data.</text>
</comment>
<feature type="signal peptide" evidence="1">
    <location>
        <begin position="1"/>
        <end position="19"/>
    </location>
</feature>
<protein>
    <submittedName>
        <fullName evidence="2">Penicillin-binding protein</fullName>
    </submittedName>
</protein>
<organism evidence="2 3">
    <name type="scientific">Avrilella dinanensis</name>
    <dbReference type="NCBI Taxonomy" id="2008672"/>
    <lineage>
        <taxon>Bacteria</taxon>
        <taxon>Pseudomonadati</taxon>
        <taxon>Bacteroidota</taxon>
        <taxon>Flavobacteriia</taxon>
        <taxon>Flavobacteriales</taxon>
        <taxon>Flavobacteriaceae</taxon>
        <taxon>Avrilella</taxon>
    </lineage>
</organism>
<sequence length="336" mass="37229">MFRVFLYAFFILAALPAEAQIGGDKAYSFLNLTGSPRQAALGGNNITNYDGDINQALLNPAAINAEMNNHLSLNFGNYYGSVFYGSAAYAKTLKSDRTFHIGVTYLSYGSIDGYDENGLKTGTFSGNDMAISVGYALPIAENFHVGAHAKFISSVLENYNSVGAAVDLGAMYADSETGWNAALTLRNIGTQITTYSDLREDIPFEVTLGVSKKLENVPIRWHLTLDQLQSWKVSFSNPNRANTDLDGTVTEEKTGFFDDFIRHVIIGAEFFPEKKFNLRLAYNFRRGEEMRILEKRHFSGLSVGVGLKFNRFAVNYSYSRYTIASNTSLFGLIVKL</sequence>
<evidence type="ECO:0000313" key="2">
    <source>
        <dbReference type="EMBL" id="PJR04949.1"/>
    </source>
</evidence>
<accession>A0A2M9R7V5</accession>
<reference evidence="2 3" key="1">
    <citation type="submission" date="2017-06" db="EMBL/GenBank/DDBJ databases">
        <title>Description of Avrilella dinanensis gen. nov. sp. nov.</title>
        <authorList>
            <person name="Leyer C."/>
            <person name="Sassi M."/>
            <person name="Minet J."/>
            <person name="Kayal S."/>
            <person name="Cattoir V."/>
        </authorList>
    </citation>
    <scope>NUCLEOTIDE SEQUENCE [LARGE SCALE GENOMIC DNA]</scope>
    <source>
        <strain evidence="2 3">UR159</strain>
    </source>
</reference>
<dbReference type="RefSeq" id="WP_100678508.1">
    <property type="nucleotide sequence ID" value="NZ_NIPO01000001.1"/>
</dbReference>
<evidence type="ECO:0000313" key="3">
    <source>
        <dbReference type="Proteomes" id="UP000231960"/>
    </source>
</evidence>
<dbReference type="EMBL" id="NIPO01000001">
    <property type="protein sequence ID" value="PJR04949.1"/>
    <property type="molecule type" value="Genomic_DNA"/>
</dbReference>
<name>A0A2M9R7V5_9FLAO</name>
<gene>
    <name evidence="2" type="ORF">CDL10_10640</name>
</gene>
<feature type="chain" id="PRO_5014832123" evidence="1">
    <location>
        <begin position="20"/>
        <end position="336"/>
    </location>
</feature>
<dbReference type="Proteomes" id="UP000231960">
    <property type="component" value="Unassembled WGS sequence"/>
</dbReference>
<dbReference type="OrthoDB" id="9809953at2"/>
<dbReference type="NCBIfam" id="NF033711">
    <property type="entry name" value="T9SS_PorQ"/>
    <property type="match status" value="1"/>
</dbReference>
<proteinExistence type="predicted"/>
<dbReference type="NCBIfam" id="NF033709">
    <property type="entry name" value="PorV_fam"/>
    <property type="match status" value="1"/>
</dbReference>
<keyword evidence="1" id="KW-0732">Signal</keyword>
<keyword evidence="3" id="KW-1185">Reference proteome</keyword>